<protein>
    <recommendedName>
        <fullName evidence="5">Alpha/beta hydrolase</fullName>
    </recommendedName>
</protein>
<gene>
    <name evidence="3" type="ORF">JW984_02000</name>
</gene>
<organism evidence="3 4">
    <name type="scientific">Candidatus Zymogenus saltonus</name>
    <dbReference type="NCBI Taxonomy" id="2844893"/>
    <lineage>
        <taxon>Bacteria</taxon>
        <taxon>Deltaproteobacteria</taxon>
        <taxon>Candidatus Zymogenia</taxon>
        <taxon>Candidatus Zymogeniales</taxon>
        <taxon>Candidatus Zymogenaceae</taxon>
        <taxon>Candidatus Zymogenus</taxon>
    </lineage>
</organism>
<dbReference type="AlphaFoldDB" id="A0A9D8KCW9"/>
<keyword evidence="2" id="KW-1133">Transmembrane helix</keyword>
<dbReference type="InterPro" id="IPR029058">
    <property type="entry name" value="AB_hydrolase_fold"/>
</dbReference>
<keyword evidence="2" id="KW-0472">Membrane</keyword>
<evidence type="ECO:0000313" key="3">
    <source>
        <dbReference type="EMBL" id="MBN1571950.1"/>
    </source>
</evidence>
<feature type="region of interest" description="Disordered" evidence="1">
    <location>
        <begin position="42"/>
        <end position="61"/>
    </location>
</feature>
<evidence type="ECO:0000256" key="1">
    <source>
        <dbReference type="SAM" id="MobiDB-lite"/>
    </source>
</evidence>
<evidence type="ECO:0008006" key="5">
    <source>
        <dbReference type="Google" id="ProtNLM"/>
    </source>
</evidence>
<reference evidence="3" key="1">
    <citation type="journal article" date="2021" name="Environ. Microbiol.">
        <title>Genomic characterization of three novel Desulfobacterota classes expand the metabolic and phylogenetic diversity of the phylum.</title>
        <authorList>
            <person name="Murphy C.L."/>
            <person name="Biggerstaff J."/>
            <person name="Eichhorn A."/>
            <person name="Ewing E."/>
            <person name="Shahan R."/>
            <person name="Soriano D."/>
            <person name="Stewart S."/>
            <person name="VanMol K."/>
            <person name="Walker R."/>
            <person name="Walters P."/>
            <person name="Elshahed M.S."/>
            <person name="Youssef N.H."/>
        </authorList>
    </citation>
    <scope>NUCLEOTIDE SEQUENCE</scope>
    <source>
        <strain evidence="3">Zod_Metabat.24</strain>
    </source>
</reference>
<sequence>MTKKRKNPYSYLNLLMDVLRERSFEKGVRVHDLKLQAMRERPVPKRGSWGKNGDGSEMTRRDYDRRLESFRARLPELLFPGADTEFTVEDESGKSSSIEELIDSRTNGLLTFRSNIETSFTRNNTVRAHIYPERAKKGKAGLEKAIIILPNLRAEERAFATLGRLLNRFGYTALEMVHPYHGERHDPKDTEMVPGERLFSADMLDTLYSFSQGISDILGGLLYLIKSGFKRIGVIGASIGSTFTIMSTAYALEYREFLFKKNPELVKDLPESIFRAAIINLSGGFLRDFIMDPDNIEAEYVRTGLVEDLKITGMDVEKLWPVVDPMKFVNKINIPILAVKARQDPVLLYRYSSRQREFFAKNEVGGKNFREIYMPFPAGHYSATYLLPKMTIGVSNLLFILKHV</sequence>
<dbReference type="EMBL" id="JAFGIX010000009">
    <property type="protein sequence ID" value="MBN1571950.1"/>
    <property type="molecule type" value="Genomic_DNA"/>
</dbReference>
<name>A0A9D8KCW9_9DELT</name>
<keyword evidence="2" id="KW-0812">Transmembrane</keyword>
<dbReference type="Proteomes" id="UP000809273">
    <property type="component" value="Unassembled WGS sequence"/>
</dbReference>
<accession>A0A9D8KCW9</accession>
<dbReference type="Gene3D" id="3.40.50.1820">
    <property type="entry name" value="alpha/beta hydrolase"/>
    <property type="match status" value="1"/>
</dbReference>
<reference evidence="3" key="2">
    <citation type="submission" date="2021-01" db="EMBL/GenBank/DDBJ databases">
        <authorList>
            <person name="Hahn C.R."/>
            <person name="Youssef N.H."/>
            <person name="Elshahed M."/>
        </authorList>
    </citation>
    <scope>NUCLEOTIDE SEQUENCE</scope>
    <source>
        <strain evidence="3">Zod_Metabat.24</strain>
    </source>
</reference>
<comment type="caution">
    <text evidence="3">The sequence shown here is derived from an EMBL/GenBank/DDBJ whole genome shotgun (WGS) entry which is preliminary data.</text>
</comment>
<feature type="transmembrane region" description="Helical" evidence="2">
    <location>
        <begin position="231"/>
        <end position="252"/>
    </location>
</feature>
<proteinExistence type="predicted"/>
<evidence type="ECO:0000313" key="4">
    <source>
        <dbReference type="Proteomes" id="UP000809273"/>
    </source>
</evidence>
<evidence type="ECO:0000256" key="2">
    <source>
        <dbReference type="SAM" id="Phobius"/>
    </source>
</evidence>
<dbReference type="SUPFAM" id="SSF53474">
    <property type="entry name" value="alpha/beta-Hydrolases"/>
    <property type="match status" value="1"/>
</dbReference>